<comment type="caution">
    <text evidence="5">The sequence shown here is derived from an EMBL/GenBank/DDBJ whole genome shotgun (WGS) entry which is preliminary data.</text>
</comment>
<dbReference type="SUPFAM" id="SSF48452">
    <property type="entry name" value="TPR-like"/>
    <property type="match status" value="1"/>
</dbReference>
<feature type="transmembrane region" description="Helical" evidence="2">
    <location>
        <begin position="208"/>
        <end position="226"/>
    </location>
</feature>
<gene>
    <name evidence="5" type="ORF">IEO21_07045</name>
</gene>
<feature type="compositionally biased region" description="Basic and acidic residues" evidence="1">
    <location>
        <begin position="489"/>
        <end position="502"/>
    </location>
</feature>
<keyword evidence="2" id="KW-0812">Transmembrane</keyword>
<dbReference type="Proteomes" id="UP000639403">
    <property type="component" value="Unassembled WGS sequence"/>
</dbReference>
<feature type="region of interest" description="Disordered" evidence="1">
    <location>
        <begin position="1293"/>
        <end position="1325"/>
    </location>
</feature>
<dbReference type="Pfam" id="PF10374">
    <property type="entry name" value="EST1"/>
    <property type="match status" value="1"/>
</dbReference>
<evidence type="ECO:0000259" key="3">
    <source>
        <dbReference type="Pfam" id="PF10373"/>
    </source>
</evidence>
<feature type="region of interest" description="Disordered" evidence="1">
    <location>
        <begin position="1199"/>
        <end position="1218"/>
    </location>
</feature>
<reference evidence="5" key="1">
    <citation type="submission" date="2020-11" db="EMBL/GenBank/DDBJ databases">
        <authorList>
            <person name="Koelle M."/>
            <person name="Horta M.A.C."/>
            <person name="Nowrousian M."/>
            <person name="Ohm R.A."/>
            <person name="Benz P."/>
            <person name="Pilgard A."/>
        </authorList>
    </citation>
    <scope>NUCLEOTIDE SEQUENCE</scope>
    <source>
        <strain evidence="5">FPRL280</strain>
    </source>
</reference>
<evidence type="ECO:0000259" key="4">
    <source>
        <dbReference type="Pfam" id="PF10374"/>
    </source>
</evidence>
<proteinExistence type="predicted"/>
<dbReference type="PANTHER" id="PTHR15696">
    <property type="entry name" value="SMG-7 SUPPRESSOR WITH MORPHOLOGICAL EFFECT ON GENITALIA PROTEIN 7"/>
    <property type="match status" value="1"/>
</dbReference>
<sequence length="1570" mass="174205">MHALVDPTRILGVLLFLRGTVNRYWFINNPGELSVQTMAPTRTILVDMPPTPTVLDTEGSLGPSVHLTLFSVLAIMSLVSGAILSFKKTPSFSSIIPLLITVFVVFSSVLGLNVSVVLHIVLEARNEISLATDIYTESVSLFVSIISTMGRVATLYGQQLLLKVFSNSDLAAAHNVYQYIVNDVVEFSQPAVERGREGMGEVYRVLPYARVVALFTLLMALIFFIYNTCPCLTRAIINTTTRLICGLPRTIFLLSKVIIKSAFFLFDLVDKFFIRSVFLCLWIVRVAFKLTGKLIRLIWQSIRHSRTAQVTPDSDDSCSHCLHCMCPRPIPEEDYVWDIELPDDSDRVSFKEIMLFLTLSLWIAGFASNKTRPISVAVFYAPSTVTSLVWSIKGLIFKMFLHLLAMTYETITSLQFILMASAYIVVKSRVRLAIPARKLAGWLWLAIYCAFTYVFARPQGQQAQPPVRNVESVMKTAQPVFVPPPTFRRGGEERKRLAEENKKRNRASGARGFNMGNRRRHGVNTHRRRASIRLVELVVVSLLVSFELRIFARDQPATNRLIRQSPPEPSLSPEPRLKPIWPDAFWMCRARAWENQQTVADFWLTQDSEAHGLQQTLAELLKTRDPWDKEVEFSRKNLRRQYLRLLFAHPYATESRDVDTHLWRATSYPFIARYKEGITSLDRTIYGPPREQQPRQQGGQQRVVEYRKLLQRFRQFLSEEEKFWVQLITRIRRVFALDDAQRALTALSIVPDDTSATATTAEGPTPRRNQHQFPAESNGVLAAAVTASSTQRQNKMTALGKALVRLGDIERYKEQYNEAGGRPRAGHEDGPPAVPQNRGRSRRGGTAGAGAAPAVVMPRMRNYEKAEQCYRQARLLMPHDGNSSHGLAILALYKKDKFDALVQYYRALCVRAPYEAAAENMQMTLNKALETWKGRQKEREHEEVKASASAEPPPPRVRVAAFEEKLVALHALFQTQCRRDDPASSLHVVSQQVTDDFKGLVSDRVLPAEMISKVIIMAQGALWRYRSTRQSSSSSHRRSSATSITSTESHIATHLLATHRALLEVGVAQLAEAPEDPSNQDLAQKITAEFRRTLPALRLASKWVRANLKYLLQSLGTAPGEHANGHTNTRSRDRRDRGRRSTGPGAPVVGVREFWNAFMQFSSALSRTFPLVRLPPMAVPFEEDVELGGFQPLKTFVSSGGRSGSGSKAPSVDSEVLPEQVHPNEEQLMRIRDLLMDAQALAAAEETPFVLDDGRFEPAAGQPESKPVVQHVIDTTLSQPARTNGEALGALTLQRDSVREPPVAESDDDSMAETSRTDDDPVGDAFREALNGSDGKDEDDQDEIVWNLGTPTIPTKALVTTAEDLLKGLQRVGGHTRMPSAPQSQLLFGSGASGTSPSIWSTALDGNALKFQGAAAGTTASQLYPLQQPNTLSQSPFTSPRSQSNGPDVALPVIPAQQPATFPSPAHQRVPSLSQGLPSLNSSQPFGFSGSYSSQMYPSGAAYSTGVPSAYADPVYPPASVAGFRQQYPPGYPMRPINHTRIPSVGQVTSAMHPSVAPFPSTSQVWPNPG</sequence>
<evidence type="ECO:0000313" key="6">
    <source>
        <dbReference type="Proteomes" id="UP000639403"/>
    </source>
</evidence>
<accession>A0A8H7U0I3</accession>
<feature type="region of interest" description="Disordered" evidence="1">
    <location>
        <begin position="932"/>
        <end position="954"/>
    </location>
</feature>
<feature type="region of interest" description="Disordered" evidence="1">
    <location>
        <begin position="819"/>
        <end position="852"/>
    </location>
</feature>
<feature type="region of interest" description="Disordered" evidence="1">
    <location>
        <begin position="484"/>
        <end position="524"/>
    </location>
</feature>
<dbReference type="InterPro" id="IPR019458">
    <property type="entry name" value="Est1-like_N"/>
</dbReference>
<evidence type="ECO:0000313" key="5">
    <source>
        <dbReference type="EMBL" id="KAF9810234.1"/>
    </source>
</evidence>
<feature type="domain" description="DNA/RNA-binding" evidence="3">
    <location>
        <begin position="866"/>
        <end position="1194"/>
    </location>
</feature>
<feature type="region of interest" description="Disordered" evidence="1">
    <location>
        <begin position="1117"/>
        <end position="1146"/>
    </location>
</feature>
<organism evidence="5 6">
    <name type="scientific">Rhodonia placenta</name>
    <dbReference type="NCBI Taxonomy" id="104341"/>
    <lineage>
        <taxon>Eukaryota</taxon>
        <taxon>Fungi</taxon>
        <taxon>Dikarya</taxon>
        <taxon>Basidiomycota</taxon>
        <taxon>Agaricomycotina</taxon>
        <taxon>Agaricomycetes</taxon>
        <taxon>Polyporales</taxon>
        <taxon>Adustoporiaceae</taxon>
        <taxon>Rhodonia</taxon>
    </lineage>
</organism>
<feature type="transmembrane region" description="Helical" evidence="2">
    <location>
        <begin position="98"/>
        <end position="122"/>
    </location>
</feature>
<feature type="compositionally biased region" description="Basic and acidic residues" evidence="1">
    <location>
        <begin position="932"/>
        <end position="945"/>
    </location>
</feature>
<dbReference type="Gene3D" id="1.25.40.10">
    <property type="entry name" value="Tetratricopeptide repeat domain"/>
    <property type="match status" value="1"/>
</dbReference>
<dbReference type="InterPro" id="IPR011990">
    <property type="entry name" value="TPR-like_helical_dom_sf"/>
</dbReference>
<keyword evidence="2" id="KW-1133">Transmembrane helix</keyword>
<keyword evidence="2" id="KW-0472">Membrane</keyword>
<dbReference type="EMBL" id="JADOXO010000182">
    <property type="protein sequence ID" value="KAF9810234.1"/>
    <property type="molecule type" value="Genomic_DNA"/>
</dbReference>
<evidence type="ECO:0000256" key="2">
    <source>
        <dbReference type="SAM" id="Phobius"/>
    </source>
</evidence>
<feature type="transmembrane region" description="Helical" evidence="2">
    <location>
        <begin position="247"/>
        <end position="266"/>
    </location>
</feature>
<evidence type="ECO:0000256" key="1">
    <source>
        <dbReference type="SAM" id="MobiDB-lite"/>
    </source>
</evidence>
<protein>
    <submittedName>
        <fullName evidence="5">Uncharacterized protein</fullName>
    </submittedName>
</protein>
<dbReference type="InterPro" id="IPR045153">
    <property type="entry name" value="Est1/Ebs1-like"/>
</dbReference>
<feature type="transmembrane region" description="Helical" evidence="2">
    <location>
        <begin position="399"/>
        <end position="424"/>
    </location>
</feature>
<reference evidence="5" key="2">
    <citation type="journal article" name="Front. Microbiol.">
        <title>Degradative Capacity of Two Strains of Rhodonia placenta: From Phenotype to Genotype.</title>
        <authorList>
            <person name="Kolle M."/>
            <person name="Horta M.A.C."/>
            <person name="Nowrousian M."/>
            <person name="Ohm R.A."/>
            <person name="Benz J.P."/>
            <person name="Pilgard A."/>
        </authorList>
    </citation>
    <scope>NUCLEOTIDE SEQUENCE</scope>
    <source>
        <strain evidence="5">FPRL280</strain>
    </source>
</reference>
<dbReference type="PANTHER" id="PTHR15696:SF36">
    <property type="entry name" value="NONSENSE-MEDIATED MRNA DECAY FACTOR"/>
    <property type="match status" value="1"/>
</dbReference>
<feature type="transmembrane region" description="Helical" evidence="2">
    <location>
        <begin position="65"/>
        <end position="86"/>
    </location>
</feature>
<feature type="transmembrane region" description="Helical" evidence="2">
    <location>
        <begin position="439"/>
        <end position="456"/>
    </location>
</feature>
<feature type="domain" description="Telomerase activating protein Est1-like N-terminal" evidence="4">
    <location>
        <begin position="657"/>
        <end position="817"/>
    </location>
</feature>
<dbReference type="Pfam" id="PF10373">
    <property type="entry name" value="EST1_DNA_bind"/>
    <property type="match status" value="1"/>
</dbReference>
<dbReference type="InterPro" id="IPR018834">
    <property type="entry name" value="DNA/RNA-bd_Est1-type"/>
</dbReference>
<name>A0A8H7U0I3_9APHY</name>